<evidence type="ECO:0000256" key="1">
    <source>
        <dbReference type="ARBA" id="ARBA00022490"/>
    </source>
</evidence>
<evidence type="ECO:0000259" key="7">
    <source>
        <dbReference type="Pfam" id="PF02463"/>
    </source>
</evidence>
<keyword evidence="4 6" id="KW-0175">Coiled coil</keyword>
<dbReference type="RefSeq" id="WP_127111069.1">
    <property type="nucleotide sequence ID" value="NZ_RZGR01000004.1"/>
</dbReference>
<dbReference type="CDD" id="cd03278">
    <property type="entry name" value="ABC_SMC_barmotin"/>
    <property type="match status" value="2"/>
</dbReference>
<dbReference type="GO" id="GO:0005524">
    <property type="term" value="F:ATP binding"/>
    <property type="evidence" value="ECO:0007669"/>
    <property type="project" value="UniProtKB-UniRule"/>
</dbReference>
<dbReference type="PIRSF" id="PIRSF005719">
    <property type="entry name" value="SMC"/>
    <property type="match status" value="1"/>
</dbReference>
<feature type="binding site" evidence="6">
    <location>
        <begin position="32"/>
        <end position="39"/>
    </location>
    <ligand>
        <name>ATP</name>
        <dbReference type="ChEBI" id="CHEBI:30616"/>
    </ligand>
</feature>
<feature type="coiled-coil region" evidence="6">
    <location>
        <begin position="785"/>
        <end position="910"/>
    </location>
</feature>
<feature type="coiled-coil region" evidence="6">
    <location>
        <begin position="708"/>
        <end position="749"/>
    </location>
</feature>
<feature type="domain" description="RecF/RecN/SMC N-terminal" evidence="7">
    <location>
        <begin position="3"/>
        <end position="1149"/>
    </location>
</feature>
<evidence type="ECO:0000256" key="6">
    <source>
        <dbReference type="HAMAP-Rule" id="MF_01894"/>
    </source>
</evidence>
<dbReference type="SUPFAM" id="SSF75553">
    <property type="entry name" value="Smc hinge domain"/>
    <property type="match status" value="1"/>
</dbReference>
<dbReference type="SUPFAM" id="SSF52540">
    <property type="entry name" value="P-loop containing nucleoside triphosphate hydrolases"/>
    <property type="match status" value="2"/>
</dbReference>
<keyword evidence="1 6" id="KW-0963">Cytoplasm</keyword>
<keyword evidence="2 6" id="KW-0547">Nucleotide-binding</keyword>
<evidence type="ECO:0000256" key="4">
    <source>
        <dbReference type="ARBA" id="ARBA00023054"/>
    </source>
</evidence>
<dbReference type="InterPro" id="IPR036277">
    <property type="entry name" value="SMC_hinge_sf"/>
</dbReference>
<reference evidence="8 9" key="1">
    <citation type="submission" date="2018-12" db="EMBL/GenBank/DDBJ databases">
        <title>Legionella sp,whole genome shotgun sequence.</title>
        <authorList>
            <person name="Wu H."/>
        </authorList>
    </citation>
    <scope>NUCLEOTIDE SEQUENCE [LARGE SCALE GENOMIC DNA]</scope>
    <source>
        <strain evidence="9">km714</strain>
    </source>
</reference>
<feature type="coiled-coil region" evidence="6">
    <location>
        <begin position="300"/>
        <end position="500"/>
    </location>
</feature>
<feature type="coiled-coil region" evidence="6">
    <location>
        <begin position="191"/>
        <end position="218"/>
    </location>
</feature>
<dbReference type="Gene3D" id="3.40.50.300">
    <property type="entry name" value="P-loop containing nucleotide triphosphate hydrolases"/>
    <property type="match status" value="2"/>
</dbReference>
<evidence type="ECO:0000256" key="2">
    <source>
        <dbReference type="ARBA" id="ARBA00022741"/>
    </source>
</evidence>
<dbReference type="AlphaFoldDB" id="A0A3S0VP46"/>
<dbReference type="Pfam" id="PF02463">
    <property type="entry name" value="SMC_N"/>
    <property type="match status" value="1"/>
</dbReference>
<dbReference type="NCBIfam" id="TIGR02168">
    <property type="entry name" value="SMC_prok_B"/>
    <property type="match status" value="1"/>
</dbReference>
<dbReference type="InterPro" id="IPR011890">
    <property type="entry name" value="SMC_prok"/>
</dbReference>
<sequence length="1164" mass="133037">MRLKQLKLAGFKSFVDPTVVPFSSELVAIVGPNGCGKSNIIDAVRWVMGESSAKSLRGESMTDVIFNGSANRKPVGQASVELIFDNSLGRLTGQYAAYQEISVKRLVTRDGDSAYFLNGSRCRRRDISDIFLGTGAGAKGYAIIGQDMISRLVEARPDDLKAYIEEAAGVSKYKERRRETLQRISHTRENLDRVADIREELGKQLLRLERQAKTAQRFKALKEKERLYKAEILALKWRILADEQSVLHTKLKHLSLQYEQQQTQLIGHKKGEVAVKDTLNTTQEQFQKIQKNFYELGHEIARLEEAIHNQQRERLRLAEYIEQLKQESLVSKEKQNYLESEIKLAQKSVEELSVNLIKLEGELSIQQRMLQEKQEAELEWNKKWQQMLAEQNTARQKIEITKLNLQHLEQRRAQTLVRLEKIKQEHASFSFEALAVEINALQDTSKNIEEEQDEIIIKAKHITETCTKLQTKLQETEQLLRATQTKVQKLTTERAALQAAQNAAFKVKNDLHALPQWQNNPRLIDAIHVSEPWRPVCEFIFAESLHAILLDSLQPVLEKAMEAQGKTAAWVTPVQKIEAGAPYPRLCDKVSGTIPNWVYAFEHIFAAETLQEAWLWLPDLKPHQSIVTLDGYWLGPGWMRTINLAEQNKNSLLLCKETLLKVNEELVAAEAEFQNLLLSREEIHESLAKNTQLEHVIQKNMAGGREALQQNRLALQHKEQLLQQARSRSAGIKEEIDELQELLESLAFESLQTEHALAATRQAYAQSEEQLQSVMAVKDLQLNELEQCRHLVDKTRAQLHQAELQCNREKMKAEQLQQGLQQELLRSEQLELRLNKLLQQHHELDAPDAECKGKLEEKINLHQQADAQLQKIQQQIDALQAQWQELECVLKQEEEQVSLLREQIQNLHLHEQTLKIRIADVLAALKEFNTQPLPLLEAIPDDVTLALREQELLEINQKIKMLGPVNLVAIDEYQVELERKQNLDEQHRDLSEALVILEAAIAKMDQETERRLEETFMQINTSFQALFPRLFGGGHAKLTLTCDNLLEAGIQVMANPPGKRNSTIHMLSGGEKAMTAVALVFAIFQLNPAPFCMLDEVDAPLDDANVRRFCDLIKEMSQFVQFLFITHNKVTMELADHLMGVTMREPGVSRIVTVDVQSVVNSLE</sequence>
<dbReference type="Proteomes" id="UP000288012">
    <property type="component" value="Unassembled WGS sequence"/>
</dbReference>
<proteinExistence type="inferred from homology"/>
<dbReference type="GO" id="GO:0007059">
    <property type="term" value="P:chromosome segregation"/>
    <property type="evidence" value="ECO:0007669"/>
    <property type="project" value="UniProtKB-UniRule"/>
</dbReference>
<dbReference type="EMBL" id="RZGR01000004">
    <property type="protein sequence ID" value="RUQ90446.1"/>
    <property type="molecule type" value="Genomic_DNA"/>
</dbReference>
<accession>A0A3S0VP46</accession>
<comment type="domain">
    <text evidence="6">Contains large globular domains required for ATP hydrolysis at each terminus and a third globular domain forming a flexible hinge near the middle of the molecule. These domains are separated by coiled-coil structures.</text>
</comment>
<dbReference type="GO" id="GO:0030261">
    <property type="term" value="P:chromosome condensation"/>
    <property type="evidence" value="ECO:0007669"/>
    <property type="project" value="InterPro"/>
</dbReference>
<evidence type="ECO:0000256" key="5">
    <source>
        <dbReference type="ARBA" id="ARBA00023125"/>
    </source>
</evidence>
<comment type="caution">
    <text evidence="8">The sequence shown here is derived from an EMBL/GenBank/DDBJ whole genome shotgun (WGS) entry which is preliminary data.</text>
</comment>
<comment type="function">
    <text evidence="6">Required for chromosome condensation and partitioning.</text>
</comment>
<keyword evidence="9" id="KW-1185">Reference proteome</keyword>
<evidence type="ECO:0000256" key="3">
    <source>
        <dbReference type="ARBA" id="ARBA00022840"/>
    </source>
</evidence>
<organism evidence="8 9">
    <name type="scientific">Legionella septentrionalis</name>
    <dbReference type="NCBI Taxonomy" id="2498109"/>
    <lineage>
        <taxon>Bacteria</taxon>
        <taxon>Pseudomonadati</taxon>
        <taxon>Pseudomonadota</taxon>
        <taxon>Gammaproteobacteria</taxon>
        <taxon>Legionellales</taxon>
        <taxon>Legionellaceae</taxon>
        <taxon>Legionella</taxon>
    </lineage>
</organism>
<dbReference type="GO" id="GO:0005737">
    <property type="term" value="C:cytoplasm"/>
    <property type="evidence" value="ECO:0007669"/>
    <property type="project" value="UniProtKB-SubCell"/>
</dbReference>
<dbReference type="PANTHER" id="PTHR43977">
    <property type="entry name" value="STRUCTURAL MAINTENANCE OF CHROMOSOMES PROTEIN 3"/>
    <property type="match status" value="1"/>
</dbReference>
<dbReference type="HAMAP" id="MF_01894">
    <property type="entry name" value="Smc_prok"/>
    <property type="match status" value="1"/>
</dbReference>
<comment type="subunit">
    <text evidence="6">Homodimer.</text>
</comment>
<keyword evidence="3 6" id="KW-0067">ATP-binding</keyword>
<dbReference type="InterPro" id="IPR024704">
    <property type="entry name" value="SMC"/>
</dbReference>
<evidence type="ECO:0000313" key="9">
    <source>
        <dbReference type="Proteomes" id="UP000288012"/>
    </source>
</evidence>
<dbReference type="InterPro" id="IPR003395">
    <property type="entry name" value="RecF/RecN/SMC_N"/>
</dbReference>
<dbReference type="GO" id="GO:0016887">
    <property type="term" value="F:ATP hydrolysis activity"/>
    <property type="evidence" value="ECO:0007669"/>
    <property type="project" value="InterPro"/>
</dbReference>
<dbReference type="GO" id="GO:0003677">
    <property type="term" value="F:DNA binding"/>
    <property type="evidence" value="ECO:0007669"/>
    <property type="project" value="UniProtKB-UniRule"/>
</dbReference>
<name>A0A3S0VP46_9GAMM</name>
<dbReference type="GO" id="GO:0005694">
    <property type="term" value="C:chromosome"/>
    <property type="evidence" value="ECO:0007669"/>
    <property type="project" value="InterPro"/>
</dbReference>
<comment type="similarity">
    <text evidence="6">Belongs to the SMC family.</text>
</comment>
<gene>
    <name evidence="6 8" type="primary">smc</name>
    <name evidence="8" type="ORF">EKM59_01905</name>
</gene>
<protein>
    <recommendedName>
        <fullName evidence="6">Chromosome partition protein Smc</fullName>
    </recommendedName>
</protein>
<comment type="subcellular location">
    <subcellularLocation>
        <location evidence="6">Cytoplasm</location>
    </subcellularLocation>
</comment>
<dbReference type="GO" id="GO:0006260">
    <property type="term" value="P:DNA replication"/>
    <property type="evidence" value="ECO:0007669"/>
    <property type="project" value="UniProtKB-UniRule"/>
</dbReference>
<evidence type="ECO:0000313" key="8">
    <source>
        <dbReference type="EMBL" id="RUQ90446.1"/>
    </source>
</evidence>
<keyword evidence="5 6" id="KW-0238">DNA-binding</keyword>
<feature type="coiled-coil region" evidence="6">
    <location>
        <begin position="980"/>
        <end position="1007"/>
    </location>
</feature>
<dbReference type="GO" id="GO:0007062">
    <property type="term" value="P:sister chromatid cohesion"/>
    <property type="evidence" value="ECO:0007669"/>
    <property type="project" value="InterPro"/>
</dbReference>
<dbReference type="InterPro" id="IPR027417">
    <property type="entry name" value="P-loop_NTPase"/>
</dbReference>